<gene>
    <name evidence="2" type="ORF">Dthio_PD0040</name>
</gene>
<dbReference type="Pfam" id="PF04754">
    <property type="entry name" value="Transposase_31"/>
    <property type="match status" value="1"/>
</dbReference>
<name>D6SUZ5_9BACT</name>
<accession>D6SUZ5</accession>
<feature type="domain" description="Transposase (putative) YhgA-like" evidence="1">
    <location>
        <begin position="7"/>
        <end position="211"/>
    </location>
</feature>
<proteinExistence type="predicted"/>
<dbReference type="InterPro" id="IPR006842">
    <property type="entry name" value="Transposase_31"/>
</dbReference>
<comment type="caution">
    <text evidence="2">The sequence shown here is derived from an EMBL/GenBank/DDBJ whole genome shotgun (WGS) entry which is preliminary data.</text>
</comment>
<dbReference type="PANTHER" id="PTHR34611">
    <property type="match status" value="1"/>
</dbReference>
<organism evidence="2 3">
    <name type="scientific">Desulfonatronospira thiodismutans ASO3-1</name>
    <dbReference type="NCBI Taxonomy" id="555779"/>
    <lineage>
        <taxon>Bacteria</taxon>
        <taxon>Pseudomonadati</taxon>
        <taxon>Thermodesulfobacteriota</taxon>
        <taxon>Desulfovibrionia</taxon>
        <taxon>Desulfovibrionales</taxon>
        <taxon>Desulfonatronovibrionaceae</taxon>
        <taxon>Desulfonatronospira</taxon>
    </lineage>
</organism>
<dbReference type="RefSeq" id="WP_008871845.1">
    <property type="nucleotide sequence ID" value="NZ_ACJN02000005.1"/>
</dbReference>
<dbReference type="OrthoDB" id="5469985at2"/>
<dbReference type="GO" id="GO:1990238">
    <property type="term" value="F:double-stranded DNA endonuclease activity"/>
    <property type="evidence" value="ECO:0007669"/>
    <property type="project" value="TreeGrafter"/>
</dbReference>
<dbReference type="eggNOG" id="COG5464">
    <property type="taxonomic scope" value="Bacteria"/>
</dbReference>
<evidence type="ECO:0000313" key="2">
    <source>
        <dbReference type="EMBL" id="EFI32751.1"/>
    </source>
</evidence>
<keyword evidence="3" id="KW-1185">Reference proteome</keyword>
<dbReference type="AlphaFoldDB" id="D6SUZ5"/>
<reference evidence="2" key="1">
    <citation type="submission" date="2010-05" db="EMBL/GenBank/DDBJ databases">
        <title>The draft genome of Desulfonatronospira thiodismutans ASO3-1.</title>
        <authorList>
            <consortium name="US DOE Joint Genome Institute (JGI-PGF)"/>
            <person name="Lucas S."/>
            <person name="Copeland A."/>
            <person name="Lapidus A."/>
            <person name="Cheng J.-F."/>
            <person name="Bruce D."/>
            <person name="Goodwin L."/>
            <person name="Pitluck S."/>
            <person name="Chertkov O."/>
            <person name="Brettin T."/>
            <person name="Detter J.C."/>
            <person name="Han C."/>
            <person name="Land M.L."/>
            <person name="Hauser L."/>
            <person name="Kyrpides N."/>
            <person name="Mikhailova N."/>
            <person name="Muyzer G."/>
            <person name="Woyke T."/>
        </authorList>
    </citation>
    <scope>NUCLEOTIDE SEQUENCE [LARGE SCALE GENOMIC DNA]</scope>
    <source>
        <strain evidence="2">ASO3-1</strain>
    </source>
</reference>
<dbReference type="InterPro" id="IPR051699">
    <property type="entry name" value="Rpn/YhgA-like_nuclease"/>
</dbReference>
<evidence type="ECO:0000259" key="1">
    <source>
        <dbReference type="Pfam" id="PF04754"/>
    </source>
</evidence>
<dbReference type="Proteomes" id="UP000005496">
    <property type="component" value="Unassembled WGS sequence"/>
</dbReference>
<dbReference type="GO" id="GO:0006310">
    <property type="term" value="P:DNA recombination"/>
    <property type="evidence" value="ECO:0007669"/>
    <property type="project" value="TreeGrafter"/>
</dbReference>
<dbReference type="PANTHER" id="PTHR34611:SF2">
    <property type="entry name" value="INACTIVE RECOMBINATION-PROMOTING NUCLEASE-LIKE PROTEIN RPNE-RELATED"/>
    <property type="match status" value="1"/>
</dbReference>
<dbReference type="EMBL" id="ACJN02000005">
    <property type="protein sequence ID" value="EFI32751.1"/>
    <property type="molecule type" value="Genomic_DNA"/>
</dbReference>
<evidence type="ECO:0000313" key="3">
    <source>
        <dbReference type="Proteomes" id="UP000005496"/>
    </source>
</evidence>
<protein>
    <submittedName>
        <fullName evidence="2">Transposase YhgA family protein</fullName>
    </submittedName>
</protein>
<sequence>MSFEIPNPHNACFKDFFKDPEFVKAFIKYHIPEEICSLLDLDTLQVDLSGFVSEEHREYYADVMVTVQLKGHTENVNIYILLEHKSTPEFLTRLQILNYEVQKWMDLKRKGQLQGYLPVIIPVVIYHGKGRWNFSRKFSDLFDLPSEVLRPFVPEFKHMIHDISSMEDDEFKTTAILEIFHLLFKYIHYPELETKLQEIYDLLETIPDQDKVKQYLQAIVQYVAVQGPISLERLGEYTRRLPGGDEAMQTAAQQIRQEAYNEFIQEQEKMLVEREKHAKLEATQENLIDAATEQYGPLPGTLHEKIKSIQSLENLRALNRKVLRTQSLEEFTELVNRAAQN</sequence>